<dbReference type="VEuPathDB" id="VectorBase:GMOY009135"/>
<dbReference type="EnsemblMetazoa" id="GMOY009135-RA">
    <property type="protein sequence ID" value="GMOY009135-PA"/>
    <property type="gene ID" value="GMOY009135"/>
</dbReference>
<protein>
    <submittedName>
        <fullName evidence="1">Uncharacterized protein</fullName>
    </submittedName>
</protein>
<reference evidence="1" key="1">
    <citation type="submission" date="2020-05" db="UniProtKB">
        <authorList>
            <consortium name="EnsemblMetazoa"/>
        </authorList>
    </citation>
    <scope>IDENTIFICATION</scope>
    <source>
        <strain evidence="1">Yale</strain>
    </source>
</reference>
<dbReference type="Proteomes" id="UP000092444">
    <property type="component" value="Unassembled WGS sequence"/>
</dbReference>
<sequence>MEEIRQNLGFSTSYSHGTLGTIRDGNNKLRSHLIEILCGIYQVSSLSHSFFSRALNLLSLLLQKSQYGYELKTTNSNKMSRCVYMGKIKSQQSIDEVVVNIFTKDIKMHFGIGKYKTRNISKGYCTSSVSFSTAAGDQITPLTMFGDAVALLSH</sequence>
<accession>A0A1B0G742</accession>
<evidence type="ECO:0000313" key="2">
    <source>
        <dbReference type="Proteomes" id="UP000092444"/>
    </source>
</evidence>
<proteinExistence type="predicted"/>
<name>A0A1B0G742_GLOMM</name>
<organism evidence="1 2">
    <name type="scientific">Glossina morsitans morsitans</name>
    <name type="common">Savannah tsetse fly</name>
    <dbReference type="NCBI Taxonomy" id="37546"/>
    <lineage>
        <taxon>Eukaryota</taxon>
        <taxon>Metazoa</taxon>
        <taxon>Ecdysozoa</taxon>
        <taxon>Arthropoda</taxon>
        <taxon>Hexapoda</taxon>
        <taxon>Insecta</taxon>
        <taxon>Pterygota</taxon>
        <taxon>Neoptera</taxon>
        <taxon>Endopterygota</taxon>
        <taxon>Diptera</taxon>
        <taxon>Brachycera</taxon>
        <taxon>Muscomorpha</taxon>
        <taxon>Hippoboscoidea</taxon>
        <taxon>Glossinidae</taxon>
        <taxon>Glossina</taxon>
    </lineage>
</organism>
<dbReference type="EMBL" id="CCAG010003782">
    <property type="status" value="NOT_ANNOTATED_CDS"/>
    <property type="molecule type" value="Genomic_DNA"/>
</dbReference>
<dbReference type="AlphaFoldDB" id="A0A1B0G742"/>
<keyword evidence="2" id="KW-1185">Reference proteome</keyword>
<evidence type="ECO:0000313" key="1">
    <source>
        <dbReference type="EnsemblMetazoa" id="GMOY009135-PA"/>
    </source>
</evidence>